<evidence type="ECO:0000313" key="3">
    <source>
        <dbReference type="Proteomes" id="UP000245768"/>
    </source>
</evidence>
<accession>A0A316YCL6</accession>
<evidence type="ECO:0000313" key="2">
    <source>
        <dbReference type="EMBL" id="PWN86969.1"/>
    </source>
</evidence>
<feature type="signal peptide" evidence="1">
    <location>
        <begin position="1"/>
        <end position="19"/>
    </location>
</feature>
<evidence type="ECO:0000256" key="1">
    <source>
        <dbReference type="SAM" id="SignalP"/>
    </source>
</evidence>
<feature type="chain" id="PRO_5016325542" evidence="1">
    <location>
        <begin position="20"/>
        <end position="318"/>
    </location>
</feature>
<gene>
    <name evidence="2" type="ORF">FA10DRAFT_262766</name>
</gene>
<proteinExistence type="predicted"/>
<protein>
    <submittedName>
        <fullName evidence="2">Uncharacterized protein</fullName>
    </submittedName>
</protein>
<keyword evidence="3" id="KW-1185">Reference proteome</keyword>
<sequence length="318" mass="36117">MRCFSFILAQCLLCFASFGSPVKTLPHVQSEAHSAQVQDYATFAAMCPYIELPGSPDLGEQAQATSEHVDDLFDCMEPTDDFAGKRLTSHLSVGVHPIHDTAAEASASSASSTVGSSSTEDLLRMLEAKKPFGWKAETEDEKKAQDVALNLLLSRMESFDAATSRELKLECFHLSKEELEKLSKLEKRVYRTLKQRFNDRKNRLPNKYARDKQYRQRRYGKPLTKIDTEKGLTPEEAKQLKFGVERTERCYYGNKLRSINNGLKEADTWTSDDEERFRVWQTQHGRRAITLKQHHRNVVAMKEAKKSAEAPELAPSHS</sequence>
<dbReference type="AlphaFoldDB" id="A0A316YCL6"/>
<name>A0A316YCL6_9BASI</name>
<organism evidence="2 3">
    <name type="scientific">Acaromyces ingoldii</name>
    <dbReference type="NCBI Taxonomy" id="215250"/>
    <lineage>
        <taxon>Eukaryota</taxon>
        <taxon>Fungi</taxon>
        <taxon>Dikarya</taxon>
        <taxon>Basidiomycota</taxon>
        <taxon>Ustilaginomycotina</taxon>
        <taxon>Exobasidiomycetes</taxon>
        <taxon>Exobasidiales</taxon>
        <taxon>Cryptobasidiaceae</taxon>
        <taxon>Acaromyces</taxon>
    </lineage>
</organism>
<keyword evidence="1" id="KW-0732">Signal</keyword>
<dbReference type="InParanoid" id="A0A316YCL6"/>
<dbReference type="RefSeq" id="XP_025374167.1">
    <property type="nucleotide sequence ID" value="XM_025520143.1"/>
</dbReference>
<dbReference type="EMBL" id="KZ819641">
    <property type="protein sequence ID" value="PWN86969.1"/>
    <property type="molecule type" value="Genomic_DNA"/>
</dbReference>
<reference evidence="2 3" key="1">
    <citation type="journal article" date="2018" name="Mol. Biol. Evol.">
        <title>Broad Genomic Sampling Reveals a Smut Pathogenic Ancestry of the Fungal Clade Ustilaginomycotina.</title>
        <authorList>
            <person name="Kijpornyongpan T."/>
            <person name="Mondo S.J."/>
            <person name="Barry K."/>
            <person name="Sandor L."/>
            <person name="Lee J."/>
            <person name="Lipzen A."/>
            <person name="Pangilinan J."/>
            <person name="LaButti K."/>
            <person name="Hainaut M."/>
            <person name="Henrissat B."/>
            <person name="Grigoriev I.V."/>
            <person name="Spatafora J.W."/>
            <person name="Aime M.C."/>
        </authorList>
    </citation>
    <scope>NUCLEOTIDE SEQUENCE [LARGE SCALE GENOMIC DNA]</scope>
    <source>
        <strain evidence="2 3">MCA 4198</strain>
    </source>
</reference>
<dbReference type="Proteomes" id="UP000245768">
    <property type="component" value="Unassembled WGS sequence"/>
</dbReference>
<dbReference type="GeneID" id="37042059"/>